<comment type="similarity">
    <text evidence="5 14">Belongs to the dTDP-4-dehydrorhamnose 3,5-epimerase family.</text>
</comment>
<dbReference type="FunFam" id="2.60.120.10:FF:000051">
    <property type="entry name" value="dTDP-4-dehydrorhamnose 3,5-epimerase"/>
    <property type="match status" value="1"/>
</dbReference>
<keyword evidence="9" id="KW-0448">Lipopolysaccharide biosynthesis</keyword>
<sequence length="182" mass="20789">MNVIKTDIPDVLIFEPKVFGDDRGFFFESFSQKVFEEAVGRKVEFVQDNHSKSCKGVLRGLHYQLEPYAQGKLVRCVAGEVFDVAVDIRKSSPTFGKWVGVNLSAENKRQLWIPEGFAHGFLVLSNIAEFVYKTTNYYHPESDRGLIWNDRDIGIVWGDTDNVLLSEKDQKQPSLTELLNQQ</sequence>
<organism evidence="15">
    <name type="scientific">Escherichia coli</name>
    <dbReference type="NCBI Taxonomy" id="562"/>
    <lineage>
        <taxon>Bacteria</taxon>
        <taxon>Pseudomonadati</taxon>
        <taxon>Pseudomonadota</taxon>
        <taxon>Gammaproteobacteria</taxon>
        <taxon>Enterobacterales</taxon>
        <taxon>Enterobacteriaceae</taxon>
        <taxon>Escherichia</taxon>
    </lineage>
</organism>
<dbReference type="PATRIC" id="fig|562.7070.peg.5101"/>
<dbReference type="CDD" id="cd00438">
    <property type="entry name" value="cupin_RmlC"/>
    <property type="match status" value="1"/>
</dbReference>
<protein>
    <recommendedName>
        <fullName evidence="8 14">dTDP-4-dehydrorhamnose 3,5-epimerase</fullName>
        <ecNumber evidence="7 14">5.1.3.13</ecNumber>
    </recommendedName>
    <alternativeName>
        <fullName evidence="14">Thymidine diphospho-4-keto-rhamnose 3,5-epimerase</fullName>
    </alternativeName>
</protein>
<dbReference type="EMBL" id="KJ778805">
    <property type="protein sequence ID" value="AIG62810.1"/>
    <property type="molecule type" value="Genomic_DNA"/>
</dbReference>
<evidence type="ECO:0000256" key="3">
    <source>
        <dbReference type="ARBA" id="ARBA00004781"/>
    </source>
</evidence>
<feature type="site" description="Participates in a stacking interaction with the thymidine ring of dTDP-4-oxo-6-deoxyglucose" evidence="13">
    <location>
        <position position="138"/>
    </location>
</feature>
<feature type="active site" description="Proton acceptor" evidence="12">
    <location>
        <position position="62"/>
    </location>
</feature>
<name>A0A0B0Z292_ECOLX</name>
<dbReference type="PANTHER" id="PTHR21047">
    <property type="entry name" value="DTDP-6-DEOXY-D-GLUCOSE-3,5 EPIMERASE"/>
    <property type="match status" value="1"/>
</dbReference>
<dbReference type="EMBL" id="AB812045">
    <property type="protein sequence ID" value="BAQ01452.1"/>
    <property type="molecule type" value="Genomic_DNA"/>
</dbReference>
<comment type="function">
    <text evidence="2 14">Catalyzes the epimerization of the C3' and C5'positions of dTDP-6-deoxy-D-xylo-4-hexulose, forming dTDP-6-deoxy-L-lyxo-4-hexulose.</text>
</comment>
<evidence type="ECO:0000256" key="13">
    <source>
        <dbReference type="PIRSR" id="PIRSR600888-3"/>
    </source>
</evidence>
<dbReference type="InterPro" id="IPR014710">
    <property type="entry name" value="RmlC-like_jellyroll"/>
</dbReference>
<dbReference type="InterPro" id="IPR000888">
    <property type="entry name" value="RmlC-like"/>
</dbReference>
<dbReference type="AlphaFoldDB" id="A0A0B0Z292"/>
<comment type="catalytic activity">
    <reaction evidence="1 14">
        <text>dTDP-4-dehydro-6-deoxy-alpha-D-glucose = dTDP-4-dehydro-beta-L-rhamnose</text>
        <dbReference type="Rhea" id="RHEA:16969"/>
        <dbReference type="ChEBI" id="CHEBI:57649"/>
        <dbReference type="ChEBI" id="CHEBI:62830"/>
        <dbReference type="EC" id="5.1.3.13"/>
    </reaction>
</comment>
<dbReference type="PANTHER" id="PTHR21047:SF2">
    <property type="entry name" value="THYMIDINE DIPHOSPHO-4-KETO-RHAMNOSE 3,5-EPIMERASE"/>
    <property type="match status" value="1"/>
</dbReference>
<evidence type="ECO:0000256" key="12">
    <source>
        <dbReference type="PIRSR" id="PIRSR600888-1"/>
    </source>
</evidence>
<evidence type="ECO:0000256" key="6">
    <source>
        <dbReference type="ARBA" id="ARBA00011738"/>
    </source>
</evidence>
<evidence type="ECO:0000256" key="8">
    <source>
        <dbReference type="ARBA" id="ARBA00019595"/>
    </source>
</evidence>
<dbReference type="UniPathway" id="UPA00124"/>
<dbReference type="Gene3D" id="2.60.120.10">
    <property type="entry name" value="Jelly Rolls"/>
    <property type="match status" value="1"/>
</dbReference>
<evidence type="ECO:0000256" key="9">
    <source>
        <dbReference type="ARBA" id="ARBA00022985"/>
    </source>
</evidence>
<gene>
    <name evidence="15" type="primary">rmlC</name>
</gene>
<dbReference type="InterPro" id="IPR011051">
    <property type="entry name" value="RmlC_Cupin_sf"/>
</dbReference>
<evidence type="ECO:0000256" key="10">
    <source>
        <dbReference type="ARBA" id="ARBA00023235"/>
    </source>
</evidence>
<keyword evidence="11" id="KW-0119">Carbohydrate metabolism</keyword>
<evidence type="ECO:0000256" key="5">
    <source>
        <dbReference type="ARBA" id="ARBA00010154"/>
    </source>
</evidence>
<evidence type="ECO:0000256" key="11">
    <source>
        <dbReference type="ARBA" id="ARBA00023277"/>
    </source>
</evidence>
<dbReference type="EC" id="5.1.3.13" evidence="7 14"/>
<comment type="pathway">
    <text evidence="3 14">Carbohydrate biosynthesis; dTDP-L-rhamnose biosynthesis.</text>
</comment>
<comment type="pathway">
    <text evidence="4">Bacterial outer membrane biogenesis; LPS O-antigen biosynthesis.</text>
</comment>
<dbReference type="GO" id="GO:0009103">
    <property type="term" value="P:lipopolysaccharide biosynthetic process"/>
    <property type="evidence" value="ECO:0007669"/>
    <property type="project" value="UniProtKB-KW"/>
</dbReference>
<dbReference type="GO" id="GO:0019305">
    <property type="term" value="P:dTDP-rhamnose biosynthetic process"/>
    <property type="evidence" value="ECO:0007669"/>
    <property type="project" value="UniProtKB-UniRule"/>
</dbReference>
<reference evidence="16" key="1">
    <citation type="journal article" date="2014" name="DNA Res.">
        <title>A complete view of the genetic diversity of the Escherichia coli O-antigen biosynthesis gene cluster.</title>
        <authorList>
            <person name="Iguchi A."/>
            <person name="Iyoda S."/>
            <person name="Kikuchi T."/>
            <person name="Ogura Y."/>
            <person name="Katsura K."/>
            <person name="Ohnishi M."/>
            <person name="Hayashi T."/>
            <person name="Thomson N.R."/>
        </authorList>
    </citation>
    <scope>NUCLEOTIDE SEQUENCE</scope>
    <source>
        <strain evidence="16">H509a</strain>
    </source>
</reference>
<dbReference type="RefSeq" id="WP_001471760.1">
    <property type="nucleotide sequence ID" value="NZ_AP027652.1"/>
</dbReference>
<dbReference type="NCBIfam" id="TIGR01221">
    <property type="entry name" value="rmlC"/>
    <property type="match status" value="1"/>
</dbReference>
<proteinExistence type="inferred from homology"/>
<accession>A0A0B0Z292</accession>
<evidence type="ECO:0000256" key="1">
    <source>
        <dbReference type="ARBA" id="ARBA00001298"/>
    </source>
</evidence>
<evidence type="ECO:0000256" key="7">
    <source>
        <dbReference type="ARBA" id="ARBA00012098"/>
    </source>
</evidence>
<feature type="active site" description="Proton donor" evidence="12">
    <location>
        <position position="132"/>
    </location>
</feature>
<dbReference type="GO" id="GO:0008830">
    <property type="term" value="F:dTDP-4-dehydrorhamnose 3,5-epimerase activity"/>
    <property type="evidence" value="ECO:0007669"/>
    <property type="project" value="UniProtKB-UniRule"/>
</dbReference>
<evidence type="ECO:0000256" key="4">
    <source>
        <dbReference type="ARBA" id="ARBA00005125"/>
    </source>
</evidence>
<keyword evidence="10 14" id="KW-0413">Isomerase</keyword>
<dbReference type="GO" id="GO:0005829">
    <property type="term" value="C:cytosol"/>
    <property type="evidence" value="ECO:0007669"/>
    <property type="project" value="TreeGrafter"/>
</dbReference>
<evidence type="ECO:0000313" key="15">
    <source>
        <dbReference type="EMBL" id="AIG62810.1"/>
    </source>
</evidence>
<comment type="subunit">
    <text evidence="6 14">Homodimer.</text>
</comment>
<dbReference type="Pfam" id="PF00908">
    <property type="entry name" value="dTDP_sugar_isom"/>
    <property type="match status" value="1"/>
</dbReference>
<reference evidence="15" key="2">
    <citation type="journal article" date="2016" name="PLoS ONE">
        <title>Comparison of O-Antigen Gene Clusters of All O-Serogroups of Escherichia coli and Proposal for Adopting a New Nomenclature for O-Typing.</title>
        <authorList>
            <person name="DebRoy C."/>
            <person name="Fratamico P.M."/>
            <person name="Yan X."/>
            <person name="Baranzoni G."/>
            <person name="Liu Y."/>
            <person name="Needleman D.S."/>
            <person name="Tebbs R."/>
            <person name="O'Connell C.D."/>
            <person name="Allred A."/>
            <person name="Swimley M."/>
            <person name="Mwangi M."/>
            <person name="Kapur V."/>
            <person name="Raygoza Garay J.A."/>
            <person name="Roberts E.L."/>
            <person name="Katani R."/>
        </authorList>
    </citation>
    <scope>NUCLEOTIDE SEQUENCE</scope>
    <source>
        <strain evidence="15">H 509a</strain>
    </source>
</reference>
<dbReference type="SUPFAM" id="SSF51182">
    <property type="entry name" value="RmlC-like cupins"/>
    <property type="match status" value="1"/>
</dbReference>
<evidence type="ECO:0000313" key="16">
    <source>
        <dbReference type="EMBL" id="BAQ01452.1"/>
    </source>
</evidence>
<evidence type="ECO:0000256" key="2">
    <source>
        <dbReference type="ARBA" id="ARBA00001997"/>
    </source>
</evidence>
<evidence type="ECO:0000256" key="14">
    <source>
        <dbReference type="RuleBase" id="RU364069"/>
    </source>
</evidence>